<sequence>MLAHAEPFLDLVGHLGLQLAVLCPFLQKGDTARVRKFEEKMLRTFELWPGTRQGRVRVDQVSGGVDCTTTFAVVTVLIPGVALGAFAFDEAVGQEHVFCRVKKLFNGARLDQRALCVVTQVKVNLACQFMVFRGIGAVPVVKADVKTVQIGLAPGGNSGDKLLCSETGFFSGNHDRCAMRVICTAEVHGVAHHALVAHPDIGLDVLHDVANMEMTIGIGQGGGNEELTRHGA</sequence>
<organism evidence="1">
    <name type="scientific">mine drainage metagenome</name>
    <dbReference type="NCBI Taxonomy" id="410659"/>
    <lineage>
        <taxon>unclassified sequences</taxon>
        <taxon>metagenomes</taxon>
        <taxon>ecological metagenomes</taxon>
    </lineage>
</organism>
<accession>A0A1J5P6T3</accession>
<comment type="caution">
    <text evidence="1">The sequence shown here is derived from an EMBL/GenBank/DDBJ whole genome shotgun (WGS) entry which is preliminary data.</text>
</comment>
<reference evidence="1" key="1">
    <citation type="submission" date="2016-10" db="EMBL/GenBank/DDBJ databases">
        <title>Sequence of Gallionella enrichment culture.</title>
        <authorList>
            <person name="Poehlein A."/>
            <person name="Muehling M."/>
            <person name="Daniel R."/>
        </authorList>
    </citation>
    <scope>NUCLEOTIDE SEQUENCE</scope>
</reference>
<dbReference type="EMBL" id="MLJW01006570">
    <property type="protein sequence ID" value="OIQ66480.1"/>
    <property type="molecule type" value="Genomic_DNA"/>
</dbReference>
<protein>
    <submittedName>
        <fullName evidence="1">Uncharacterized protein</fullName>
    </submittedName>
</protein>
<evidence type="ECO:0000313" key="1">
    <source>
        <dbReference type="EMBL" id="OIQ66480.1"/>
    </source>
</evidence>
<dbReference type="AlphaFoldDB" id="A0A1J5P6T3"/>
<proteinExistence type="predicted"/>
<name>A0A1J5P6T3_9ZZZZ</name>
<gene>
    <name evidence="1" type="ORF">GALL_519480</name>
</gene>